<dbReference type="AlphaFoldDB" id="A0A6A6PAM1"/>
<organism evidence="2 3">
    <name type="scientific">Lineolata rhizophorae</name>
    <dbReference type="NCBI Taxonomy" id="578093"/>
    <lineage>
        <taxon>Eukaryota</taxon>
        <taxon>Fungi</taxon>
        <taxon>Dikarya</taxon>
        <taxon>Ascomycota</taxon>
        <taxon>Pezizomycotina</taxon>
        <taxon>Dothideomycetes</taxon>
        <taxon>Dothideomycetes incertae sedis</taxon>
        <taxon>Lineolatales</taxon>
        <taxon>Lineolataceae</taxon>
        <taxon>Lineolata</taxon>
    </lineage>
</organism>
<dbReference type="Proteomes" id="UP000799766">
    <property type="component" value="Unassembled WGS sequence"/>
</dbReference>
<gene>
    <name evidence="2" type="ORF">BDY21DRAFT_334110</name>
</gene>
<reference evidence="2" key="1">
    <citation type="journal article" date="2020" name="Stud. Mycol.">
        <title>101 Dothideomycetes genomes: a test case for predicting lifestyles and emergence of pathogens.</title>
        <authorList>
            <person name="Haridas S."/>
            <person name="Albert R."/>
            <person name="Binder M."/>
            <person name="Bloem J."/>
            <person name="Labutti K."/>
            <person name="Salamov A."/>
            <person name="Andreopoulos B."/>
            <person name="Baker S."/>
            <person name="Barry K."/>
            <person name="Bills G."/>
            <person name="Bluhm B."/>
            <person name="Cannon C."/>
            <person name="Castanera R."/>
            <person name="Culley D."/>
            <person name="Daum C."/>
            <person name="Ezra D."/>
            <person name="Gonzalez J."/>
            <person name="Henrissat B."/>
            <person name="Kuo A."/>
            <person name="Liang C."/>
            <person name="Lipzen A."/>
            <person name="Lutzoni F."/>
            <person name="Magnuson J."/>
            <person name="Mondo S."/>
            <person name="Nolan M."/>
            <person name="Ohm R."/>
            <person name="Pangilinan J."/>
            <person name="Park H.-J."/>
            <person name="Ramirez L."/>
            <person name="Alfaro M."/>
            <person name="Sun H."/>
            <person name="Tritt A."/>
            <person name="Yoshinaga Y."/>
            <person name="Zwiers L.-H."/>
            <person name="Turgeon B."/>
            <person name="Goodwin S."/>
            <person name="Spatafora J."/>
            <person name="Crous P."/>
            <person name="Grigoriev I."/>
        </authorList>
    </citation>
    <scope>NUCLEOTIDE SEQUENCE</scope>
    <source>
        <strain evidence="2">ATCC 16933</strain>
    </source>
</reference>
<dbReference type="EMBL" id="MU001672">
    <property type="protein sequence ID" value="KAF2461031.1"/>
    <property type="molecule type" value="Genomic_DNA"/>
</dbReference>
<dbReference type="SUPFAM" id="SSF48452">
    <property type="entry name" value="TPR-like"/>
    <property type="match status" value="1"/>
</dbReference>
<proteinExistence type="predicted"/>
<feature type="compositionally biased region" description="Acidic residues" evidence="1">
    <location>
        <begin position="196"/>
        <end position="221"/>
    </location>
</feature>
<dbReference type="Gene3D" id="1.25.40.10">
    <property type="entry name" value="Tetratricopeptide repeat domain"/>
    <property type="match status" value="1"/>
</dbReference>
<evidence type="ECO:0008006" key="4">
    <source>
        <dbReference type="Google" id="ProtNLM"/>
    </source>
</evidence>
<dbReference type="OrthoDB" id="1914839at2759"/>
<evidence type="ECO:0000313" key="2">
    <source>
        <dbReference type="EMBL" id="KAF2461031.1"/>
    </source>
</evidence>
<evidence type="ECO:0000256" key="1">
    <source>
        <dbReference type="SAM" id="MobiDB-lite"/>
    </source>
</evidence>
<accession>A0A6A6PAM1</accession>
<keyword evidence="3" id="KW-1185">Reference proteome</keyword>
<sequence>MVELYMTDLSWEDDAEAQCETLVAEALLVAPDRPEPLQTLASVRISQLRPEEARTALARSMELWKDLAPEDPLVPDYATRISLSRLLMEAGMEDEALEVLERLVLEDDQSVEAWYLGGWCQYLMAQKAAEALQGKGKADENTDEEVAAAAKTRLKQSKDWLENSLKLYALLEYEDDRLKDHAEELVGEIKASLGDAGEEEGSDDGEWEDAEDEEDEEMEGT</sequence>
<protein>
    <recommendedName>
        <fullName evidence="4">TPR domain-containing protein</fullName>
    </recommendedName>
</protein>
<name>A0A6A6PAM1_9PEZI</name>
<dbReference type="InterPro" id="IPR011990">
    <property type="entry name" value="TPR-like_helical_dom_sf"/>
</dbReference>
<evidence type="ECO:0000313" key="3">
    <source>
        <dbReference type="Proteomes" id="UP000799766"/>
    </source>
</evidence>
<dbReference type="CDD" id="cd24142">
    <property type="entry name" value="ACL4-like"/>
    <property type="match status" value="1"/>
</dbReference>
<feature type="region of interest" description="Disordered" evidence="1">
    <location>
        <begin position="189"/>
        <end position="221"/>
    </location>
</feature>